<accession>A0A845PSW1</accession>
<evidence type="ECO:0000259" key="3">
    <source>
        <dbReference type="Pfam" id="PF00535"/>
    </source>
</evidence>
<dbReference type="InterPro" id="IPR029044">
    <property type="entry name" value="Nucleotide-diphossugar_trans"/>
</dbReference>
<dbReference type="EMBL" id="JAAABJ010000519">
    <property type="protein sequence ID" value="NAW51339.1"/>
    <property type="molecule type" value="Genomic_DNA"/>
</dbReference>
<sequence>MLQKSPLVSIIVPIYNAEKTLHTTLDSIVGQTYPFIELLLINDCSQDNTLSICHQYARVLEQQERRVEIVSHPQNRGVAAARNTGLEHATGVYVYYVDADDWVEENTIEILVNEMLRTGADLVGCNWFLSLQQNERKMHQPSFGEPSDAIKKMLNGSMRWNLWLFMVRRALYQQYNIRFEPGLNMGEDMMVMFKLLANAKRVSYIDYALYHYSRSNTSSMTQVYSTTHIQQVTENLKIVEKYLENSNFSNEIKEGINFLKLNIKLPLLISDRESDYQQWLQWFPEAHAFIMGNKALPWRIRILQWMAVKKQFWILKLYYHILIRYIC</sequence>
<dbReference type="PANTHER" id="PTHR22916">
    <property type="entry name" value="GLYCOSYLTRANSFERASE"/>
    <property type="match status" value="1"/>
</dbReference>
<reference evidence="4 5" key="1">
    <citation type="submission" date="2019-11" db="EMBL/GenBank/DDBJ databases">
        <title>Characterization of Elizabethkingia argenteiflava sp. nov., isolated from inner surface of Soybean Pods.</title>
        <authorList>
            <person name="Mo S."/>
        </authorList>
    </citation>
    <scope>NUCLEOTIDE SEQUENCE [LARGE SCALE GENOMIC DNA]</scope>
    <source>
        <strain evidence="4 5">YB22</strain>
    </source>
</reference>
<dbReference type="AlphaFoldDB" id="A0A845PSW1"/>
<keyword evidence="2 4" id="KW-0808">Transferase</keyword>
<comment type="caution">
    <text evidence="4">The sequence shown here is derived from an EMBL/GenBank/DDBJ whole genome shotgun (WGS) entry which is preliminary data.</text>
</comment>
<evidence type="ECO:0000313" key="4">
    <source>
        <dbReference type="EMBL" id="NAW51339.1"/>
    </source>
</evidence>
<dbReference type="InterPro" id="IPR001173">
    <property type="entry name" value="Glyco_trans_2-like"/>
</dbReference>
<dbReference type="CDD" id="cd00761">
    <property type="entry name" value="Glyco_tranf_GTA_type"/>
    <property type="match status" value="1"/>
</dbReference>
<evidence type="ECO:0000256" key="1">
    <source>
        <dbReference type="ARBA" id="ARBA00022676"/>
    </source>
</evidence>
<protein>
    <submittedName>
        <fullName evidence="4">Glycosyltransferase</fullName>
    </submittedName>
</protein>
<dbReference type="SUPFAM" id="SSF53448">
    <property type="entry name" value="Nucleotide-diphospho-sugar transferases"/>
    <property type="match status" value="1"/>
</dbReference>
<dbReference type="GO" id="GO:0016758">
    <property type="term" value="F:hexosyltransferase activity"/>
    <property type="evidence" value="ECO:0007669"/>
    <property type="project" value="UniProtKB-ARBA"/>
</dbReference>
<dbReference type="Proteomes" id="UP000553459">
    <property type="component" value="Unassembled WGS sequence"/>
</dbReference>
<keyword evidence="5" id="KW-1185">Reference proteome</keyword>
<feature type="domain" description="Glycosyltransferase 2-like" evidence="3">
    <location>
        <begin position="9"/>
        <end position="182"/>
    </location>
</feature>
<dbReference type="Pfam" id="PF00535">
    <property type="entry name" value="Glycos_transf_2"/>
    <property type="match status" value="1"/>
</dbReference>
<keyword evidence="1" id="KW-0328">Glycosyltransferase</keyword>
<name>A0A845PSW1_9FLAO</name>
<proteinExistence type="predicted"/>
<organism evidence="4 5">
    <name type="scientific">Elizabethkingia argenteiflava</name>
    <dbReference type="NCBI Taxonomy" id="2681556"/>
    <lineage>
        <taxon>Bacteria</taxon>
        <taxon>Pseudomonadati</taxon>
        <taxon>Bacteroidota</taxon>
        <taxon>Flavobacteriia</taxon>
        <taxon>Flavobacteriales</taxon>
        <taxon>Weeksellaceae</taxon>
        <taxon>Elizabethkingia</taxon>
    </lineage>
</organism>
<evidence type="ECO:0000313" key="5">
    <source>
        <dbReference type="Proteomes" id="UP000553459"/>
    </source>
</evidence>
<dbReference type="PANTHER" id="PTHR22916:SF51">
    <property type="entry name" value="GLYCOSYLTRANSFERASE EPSH-RELATED"/>
    <property type="match status" value="1"/>
</dbReference>
<gene>
    <name evidence="4" type="ORF">GNY06_08080</name>
</gene>
<dbReference type="Gene3D" id="3.90.550.10">
    <property type="entry name" value="Spore Coat Polysaccharide Biosynthesis Protein SpsA, Chain A"/>
    <property type="match status" value="1"/>
</dbReference>
<evidence type="ECO:0000256" key="2">
    <source>
        <dbReference type="ARBA" id="ARBA00022679"/>
    </source>
</evidence>